<evidence type="ECO:0000313" key="2">
    <source>
        <dbReference type="EMBL" id="CAD6266369.1"/>
    </source>
</evidence>
<evidence type="ECO:0000256" key="1">
    <source>
        <dbReference type="SAM" id="Phobius"/>
    </source>
</evidence>
<organism evidence="2 3">
    <name type="scientific">Miscanthus lutarioriparius</name>
    <dbReference type="NCBI Taxonomy" id="422564"/>
    <lineage>
        <taxon>Eukaryota</taxon>
        <taxon>Viridiplantae</taxon>
        <taxon>Streptophyta</taxon>
        <taxon>Embryophyta</taxon>
        <taxon>Tracheophyta</taxon>
        <taxon>Spermatophyta</taxon>
        <taxon>Magnoliopsida</taxon>
        <taxon>Liliopsida</taxon>
        <taxon>Poales</taxon>
        <taxon>Poaceae</taxon>
        <taxon>PACMAD clade</taxon>
        <taxon>Panicoideae</taxon>
        <taxon>Andropogonodae</taxon>
        <taxon>Andropogoneae</taxon>
        <taxon>Saccharinae</taxon>
        <taxon>Miscanthus</taxon>
    </lineage>
</organism>
<accession>A0A811R8L7</accession>
<keyword evidence="1" id="KW-1133">Transmembrane helix</keyword>
<gene>
    <name evidence="2" type="ORF">NCGR_LOCUS49674</name>
</gene>
<feature type="transmembrane region" description="Helical" evidence="1">
    <location>
        <begin position="105"/>
        <end position="129"/>
    </location>
</feature>
<dbReference type="EMBL" id="CAJGYO010000013">
    <property type="protein sequence ID" value="CAD6266369.1"/>
    <property type="molecule type" value="Genomic_DNA"/>
</dbReference>
<feature type="transmembrane region" description="Helical" evidence="1">
    <location>
        <begin position="81"/>
        <end position="99"/>
    </location>
</feature>
<evidence type="ECO:0000313" key="3">
    <source>
        <dbReference type="Proteomes" id="UP000604825"/>
    </source>
</evidence>
<keyword evidence="1" id="KW-0812">Transmembrane</keyword>
<dbReference type="Proteomes" id="UP000604825">
    <property type="component" value="Unassembled WGS sequence"/>
</dbReference>
<name>A0A811R8L7_9POAL</name>
<keyword evidence="3" id="KW-1185">Reference proteome</keyword>
<sequence length="134" mass="13360">MATRGSELTATGLTLTLIAFGAGVGSAGTLVLLLNFAGVLAGASFIFVGVRAADDPTAPIGRPGLLSAGVRALVHCLRRKLALVGLLLASSAVSAAAAVADRQAAPMLCFCAFAVMLLGISLLNIGVLLGEQEL</sequence>
<protein>
    <submittedName>
        <fullName evidence="2">Uncharacterized protein</fullName>
    </submittedName>
</protein>
<keyword evidence="1" id="KW-0472">Membrane</keyword>
<proteinExistence type="predicted"/>
<reference evidence="2" key="1">
    <citation type="submission" date="2020-10" db="EMBL/GenBank/DDBJ databases">
        <authorList>
            <person name="Han B."/>
            <person name="Lu T."/>
            <person name="Zhao Q."/>
            <person name="Huang X."/>
            <person name="Zhao Y."/>
        </authorList>
    </citation>
    <scope>NUCLEOTIDE SEQUENCE</scope>
</reference>
<dbReference type="AlphaFoldDB" id="A0A811R8L7"/>
<comment type="caution">
    <text evidence="2">The sequence shown here is derived from an EMBL/GenBank/DDBJ whole genome shotgun (WGS) entry which is preliminary data.</text>
</comment>